<dbReference type="PROSITE" id="PS50262">
    <property type="entry name" value="G_PROTEIN_RECEP_F1_2"/>
    <property type="match status" value="1"/>
</dbReference>
<keyword evidence="3 9" id="KW-0812">Transmembrane</keyword>
<reference evidence="11" key="1">
    <citation type="submission" date="2021-02" db="EMBL/GenBank/DDBJ databases">
        <authorList>
            <person name="Nowell W R."/>
        </authorList>
    </citation>
    <scope>NUCLEOTIDE SEQUENCE</scope>
    <source>
        <strain evidence="11">Ploen Becks lab</strain>
    </source>
</reference>
<keyword evidence="8" id="KW-0807">Transducer</keyword>
<dbReference type="GO" id="GO:0005886">
    <property type="term" value="C:plasma membrane"/>
    <property type="evidence" value="ECO:0007669"/>
    <property type="project" value="UniProtKB-SubCell"/>
</dbReference>
<keyword evidence="4 9" id="KW-1133">Transmembrane helix</keyword>
<evidence type="ECO:0000256" key="4">
    <source>
        <dbReference type="ARBA" id="ARBA00022989"/>
    </source>
</evidence>
<comment type="subcellular location">
    <subcellularLocation>
        <location evidence="1">Cell membrane</location>
        <topology evidence="1">Multi-pass membrane protein</topology>
    </subcellularLocation>
</comment>
<dbReference type="SUPFAM" id="SSF81321">
    <property type="entry name" value="Family A G protein-coupled receptor-like"/>
    <property type="match status" value="1"/>
</dbReference>
<keyword evidence="5" id="KW-0297">G-protein coupled receptor</keyword>
<evidence type="ECO:0000259" key="10">
    <source>
        <dbReference type="PROSITE" id="PS50262"/>
    </source>
</evidence>
<dbReference type="AlphaFoldDB" id="A0A814FK94"/>
<evidence type="ECO:0000256" key="5">
    <source>
        <dbReference type="ARBA" id="ARBA00023040"/>
    </source>
</evidence>
<keyword evidence="2" id="KW-1003">Cell membrane</keyword>
<feature type="domain" description="G-protein coupled receptors family 1 profile" evidence="10">
    <location>
        <begin position="1"/>
        <end position="79"/>
    </location>
</feature>
<accession>A0A814FK94</accession>
<evidence type="ECO:0000256" key="3">
    <source>
        <dbReference type="ARBA" id="ARBA00022692"/>
    </source>
</evidence>
<comment type="caution">
    <text evidence="11">The sequence shown here is derived from an EMBL/GenBank/DDBJ whole genome shotgun (WGS) entry which is preliminary data.</text>
</comment>
<evidence type="ECO:0000256" key="2">
    <source>
        <dbReference type="ARBA" id="ARBA00022475"/>
    </source>
</evidence>
<feature type="transmembrane region" description="Helical" evidence="9">
    <location>
        <begin position="61"/>
        <end position="82"/>
    </location>
</feature>
<feature type="transmembrane region" description="Helical" evidence="9">
    <location>
        <begin position="21"/>
        <end position="41"/>
    </location>
</feature>
<keyword evidence="12" id="KW-1185">Reference proteome</keyword>
<dbReference type="Proteomes" id="UP000663879">
    <property type="component" value="Unassembled WGS sequence"/>
</dbReference>
<dbReference type="OrthoDB" id="2101615at2759"/>
<name>A0A814FK94_9BILA</name>
<evidence type="ECO:0000313" key="11">
    <source>
        <dbReference type="EMBL" id="CAF0986840.1"/>
    </source>
</evidence>
<keyword evidence="6 9" id="KW-0472">Membrane</keyword>
<dbReference type="InterPro" id="IPR000276">
    <property type="entry name" value="GPCR_Rhodpsn"/>
</dbReference>
<proteinExistence type="predicted"/>
<dbReference type="InterPro" id="IPR017452">
    <property type="entry name" value="GPCR_Rhodpsn_7TM"/>
</dbReference>
<evidence type="ECO:0000256" key="1">
    <source>
        <dbReference type="ARBA" id="ARBA00004651"/>
    </source>
</evidence>
<evidence type="ECO:0000313" key="12">
    <source>
        <dbReference type="Proteomes" id="UP000663879"/>
    </source>
</evidence>
<evidence type="ECO:0000256" key="6">
    <source>
        <dbReference type="ARBA" id="ARBA00023136"/>
    </source>
</evidence>
<evidence type="ECO:0000256" key="7">
    <source>
        <dbReference type="ARBA" id="ARBA00023170"/>
    </source>
</evidence>
<keyword evidence="7" id="KW-0675">Receptor</keyword>
<dbReference type="PANTHER" id="PTHR22752">
    <property type="entry name" value="G PROTEIN-COUPLED RECEPTOR"/>
    <property type="match status" value="1"/>
</dbReference>
<dbReference type="EMBL" id="CAJNOC010003533">
    <property type="protein sequence ID" value="CAF0986840.1"/>
    <property type="molecule type" value="Genomic_DNA"/>
</dbReference>
<organism evidence="11 12">
    <name type="scientific">Brachionus calyciflorus</name>
    <dbReference type="NCBI Taxonomy" id="104777"/>
    <lineage>
        <taxon>Eukaryota</taxon>
        <taxon>Metazoa</taxon>
        <taxon>Spiralia</taxon>
        <taxon>Gnathifera</taxon>
        <taxon>Rotifera</taxon>
        <taxon>Eurotatoria</taxon>
        <taxon>Monogononta</taxon>
        <taxon>Pseudotrocha</taxon>
        <taxon>Ploima</taxon>
        <taxon>Brachionidae</taxon>
        <taxon>Brachionus</taxon>
    </lineage>
</organism>
<dbReference type="GO" id="GO:0004930">
    <property type="term" value="F:G protein-coupled receptor activity"/>
    <property type="evidence" value="ECO:0007669"/>
    <property type="project" value="UniProtKB-KW"/>
</dbReference>
<evidence type="ECO:0000256" key="9">
    <source>
        <dbReference type="SAM" id="Phobius"/>
    </source>
</evidence>
<sequence>MTNKIKLSQDSQAKKREASDLYLTIVLVIIIFIFLMTWTPYAMVSMYSAFINDKGVTPLVGTLPAVIAKSSTLWTSLIYVFLNRNIRKRMVTSLKLTFTNSKLSQTKTETGDNSFESVKEQINYENLKPEKSPEKLDCKEFKEGELC</sequence>
<evidence type="ECO:0000256" key="8">
    <source>
        <dbReference type="ARBA" id="ARBA00023224"/>
    </source>
</evidence>
<gene>
    <name evidence="11" type="ORF">OXX778_LOCUS15710</name>
</gene>
<protein>
    <recommendedName>
        <fullName evidence="10">G-protein coupled receptors family 1 profile domain-containing protein</fullName>
    </recommendedName>
</protein>
<dbReference type="PRINTS" id="PR00237">
    <property type="entry name" value="GPCRRHODOPSN"/>
</dbReference>
<dbReference type="Gene3D" id="1.20.1070.10">
    <property type="entry name" value="Rhodopsin 7-helix transmembrane proteins"/>
    <property type="match status" value="1"/>
</dbReference>